<keyword evidence="11" id="KW-0812">Transmembrane</keyword>
<organism evidence="14 15">
    <name type="scientific">Endozoicomonas gorgoniicola</name>
    <dbReference type="NCBI Taxonomy" id="1234144"/>
    <lineage>
        <taxon>Bacteria</taxon>
        <taxon>Pseudomonadati</taxon>
        <taxon>Pseudomonadota</taxon>
        <taxon>Gammaproteobacteria</taxon>
        <taxon>Oceanospirillales</taxon>
        <taxon>Endozoicomonadaceae</taxon>
        <taxon>Endozoicomonas</taxon>
    </lineage>
</organism>
<accession>A0ABT3MZ50</accession>
<dbReference type="InterPro" id="IPR005467">
    <property type="entry name" value="His_kinase_dom"/>
</dbReference>
<feature type="transmembrane region" description="Helical" evidence="11">
    <location>
        <begin position="20"/>
        <end position="43"/>
    </location>
</feature>
<dbReference type="PANTHER" id="PTHR43065:SF42">
    <property type="entry name" value="TWO-COMPONENT SENSOR PPRA"/>
    <property type="match status" value="1"/>
</dbReference>
<dbReference type="Proteomes" id="UP001209854">
    <property type="component" value="Unassembled WGS sequence"/>
</dbReference>
<evidence type="ECO:0000256" key="4">
    <source>
        <dbReference type="ARBA" id="ARBA00022553"/>
    </source>
</evidence>
<dbReference type="InterPro" id="IPR003594">
    <property type="entry name" value="HATPase_dom"/>
</dbReference>
<sequence length="567" mass="63818">MQTLYAYFSKLTVSSKLLHLLIGIAFSLGLIASSAFMVSAYLLSNHDLAPTSVMGVAGMVIVVSFLLITLTITHYVRRFITKPILHLTRITGKVSKHEDYRIRASVFHHDEIGTLSQAFNVMLSRIATRDQQLKEEKEYERQLLTEMQRNNQELEHEIKVRQQAERRLKQFQEYLNNIINSMPSALITVDHQLVIQQCNAEAARLAEDSHQPVIGQTIVNALPFLEHCQPQIETTLKEQSTQRLEKLPVAIAGNDSYLDLIIYPLSGDEHPEAVIRIDDITQRLKLEEVMVQTEKMMTVGGLAAGMAHEINNPLGAVIQGTQNIRRRISVDLPANQHTAQQHHVDLNELNAYLEDRGINRFLDNIQDAGLRASEIVRNMLKFSRQAEPVLSSANLKELLEKTVDIAASDLNWQSEFDFMQIRVDYDLDPALTEIPCIASELQQVLLNLLKNAAHAINQRQNKSAPGRIRIKTRHENDQAVISLSDNGCGMSDRVRKRIFEPFFTTKDVGVGTGLGLSVSYFIITTHHQGSLTVDSVINQGSQFTISLPLERQKTRLSASKSHSEVSL</sequence>
<dbReference type="EC" id="2.7.13.3" evidence="3"/>
<dbReference type="Pfam" id="PF00989">
    <property type="entry name" value="PAS"/>
    <property type="match status" value="1"/>
</dbReference>
<dbReference type="RefSeq" id="WP_262564114.1">
    <property type="nucleotide sequence ID" value="NZ_JAPFCC010000001.1"/>
</dbReference>
<keyword evidence="15" id="KW-1185">Reference proteome</keyword>
<evidence type="ECO:0000256" key="5">
    <source>
        <dbReference type="ARBA" id="ARBA00022679"/>
    </source>
</evidence>
<dbReference type="Pfam" id="PF02518">
    <property type="entry name" value="HATPase_c"/>
    <property type="match status" value="1"/>
</dbReference>
<evidence type="ECO:0000313" key="14">
    <source>
        <dbReference type="EMBL" id="MCW7554368.1"/>
    </source>
</evidence>
<name>A0ABT3MZ50_9GAMM</name>
<dbReference type="InterPro" id="IPR013767">
    <property type="entry name" value="PAS_fold"/>
</dbReference>
<dbReference type="PROSITE" id="PS50885">
    <property type="entry name" value="HAMP"/>
    <property type="match status" value="1"/>
</dbReference>
<dbReference type="NCBIfam" id="TIGR00229">
    <property type="entry name" value="sensory_box"/>
    <property type="match status" value="1"/>
</dbReference>
<dbReference type="PROSITE" id="PS50109">
    <property type="entry name" value="HIS_KIN"/>
    <property type="match status" value="1"/>
</dbReference>
<dbReference type="InterPro" id="IPR036097">
    <property type="entry name" value="HisK_dim/P_sf"/>
</dbReference>
<dbReference type="InterPro" id="IPR004358">
    <property type="entry name" value="Sig_transdc_His_kin-like_C"/>
</dbReference>
<dbReference type="SMART" id="SM00304">
    <property type="entry name" value="HAMP"/>
    <property type="match status" value="1"/>
</dbReference>
<evidence type="ECO:0000313" key="15">
    <source>
        <dbReference type="Proteomes" id="UP001209854"/>
    </source>
</evidence>
<evidence type="ECO:0000256" key="8">
    <source>
        <dbReference type="ARBA" id="ARBA00022840"/>
    </source>
</evidence>
<keyword evidence="11" id="KW-0472">Membrane</keyword>
<keyword evidence="10" id="KW-0175">Coiled coil</keyword>
<reference evidence="14 15" key="1">
    <citation type="submission" date="2022-10" db="EMBL/GenBank/DDBJ databases">
        <title>High-quality genome sequences of two octocoral-associated bacteria, Endozoicomonas euniceicola EF212 and Endozoicomonas gorgoniicola PS125.</title>
        <authorList>
            <person name="Chiou Y.-J."/>
            <person name="Chen Y.-H."/>
        </authorList>
    </citation>
    <scope>NUCLEOTIDE SEQUENCE [LARGE SCALE GENOMIC DNA]</scope>
    <source>
        <strain evidence="14 15">PS125</strain>
    </source>
</reference>
<dbReference type="SMART" id="SM00387">
    <property type="entry name" value="HATPase_c"/>
    <property type="match status" value="1"/>
</dbReference>
<evidence type="ECO:0000259" key="13">
    <source>
        <dbReference type="PROSITE" id="PS50885"/>
    </source>
</evidence>
<keyword evidence="7" id="KW-0418">Kinase</keyword>
<gene>
    <name evidence="14" type="ORF">NX722_17420</name>
</gene>
<protein>
    <recommendedName>
        <fullName evidence="3">histidine kinase</fullName>
        <ecNumber evidence="3">2.7.13.3</ecNumber>
    </recommendedName>
</protein>
<dbReference type="InterPro" id="IPR003661">
    <property type="entry name" value="HisK_dim/P_dom"/>
</dbReference>
<dbReference type="InterPro" id="IPR036890">
    <property type="entry name" value="HATPase_C_sf"/>
</dbReference>
<feature type="domain" description="HAMP" evidence="13">
    <location>
        <begin position="78"/>
        <end position="131"/>
    </location>
</feature>
<evidence type="ECO:0000259" key="12">
    <source>
        <dbReference type="PROSITE" id="PS50109"/>
    </source>
</evidence>
<dbReference type="InterPro" id="IPR035965">
    <property type="entry name" value="PAS-like_dom_sf"/>
</dbReference>
<proteinExistence type="predicted"/>
<evidence type="ECO:0000256" key="1">
    <source>
        <dbReference type="ARBA" id="ARBA00000085"/>
    </source>
</evidence>
<keyword evidence="11" id="KW-1133">Transmembrane helix</keyword>
<feature type="coiled-coil region" evidence="10">
    <location>
        <begin position="137"/>
        <end position="181"/>
    </location>
</feature>
<dbReference type="EMBL" id="JAPFCC010000001">
    <property type="protein sequence ID" value="MCW7554368.1"/>
    <property type="molecule type" value="Genomic_DNA"/>
</dbReference>
<evidence type="ECO:0000256" key="9">
    <source>
        <dbReference type="ARBA" id="ARBA00023012"/>
    </source>
</evidence>
<keyword evidence="5" id="KW-0808">Transferase</keyword>
<dbReference type="CDD" id="cd00082">
    <property type="entry name" value="HisKA"/>
    <property type="match status" value="1"/>
</dbReference>
<dbReference type="SMART" id="SM00091">
    <property type="entry name" value="PAS"/>
    <property type="match status" value="1"/>
</dbReference>
<dbReference type="SUPFAM" id="SSF55785">
    <property type="entry name" value="PYP-like sensor domain (PAS domain)"/>
    <property type="match status" value="1"/>
</dbReference>
<dbReference type="Gene3D" id="1.10.287.130">
    <property type="match status" value="1"/>
</dbReference>
<feature type="domain" description="Histidine kinase" evidence="12">
    <location>
        <begin position="305"/>
        <end position="551"/>
    </location>
</feature>
<keyword evidence="6" id="KW-0547">Nucleotide-binding</keyword>
<evidence type="ECO:0000256" key="10">
    <source>
        <dbReference type="SAM" id="Coils"/>
    </source>
</evidence>
<evidence type="ECO:0000256" key="7">
    <source>
        <dbReference type="ARBA" id="ARBA00022777"/>
    </source>
</evidence>
<dbReference type="SUPFAM" id="SSF158472">
    <property type="entry name" value="HAMP domain-like"/>
    <property type="match status" value="1"/>
</dbReference>
<dbReference type="Gene3D" id="3.30.565.10">
    <property type="entry name" value="Histidine kinase-like ATPase, C-terminal domain"/>
    <property type="match status" value="1"/>
</dbReference>
<dbReference type="CDD" id="cd06225">
    <property type="entry name" value="HAMP"/>
    <property type="match status" value="1"/>
</dbReference>
<feature type="transmembrane region" description="Helical" evidence="11">
    <location>
        <begin position="55"/>
        <end position="76"/>
    </location>
</feature>
<keyword evidence="8 14" id="KW-0067">ATP-binding</keyword>
<dbReference type="SMART" id="SM00388">
    <property type="entry name" value="HisKA"/>
    <property type="match status" value="1"/>
</dbReference>
<dbReference type="SUPFAM" id="SSF47384">
    <property type="entry name" value="Homodimeric domain of signal transducing histidine kinase"/>
    <property type="match status" value="1"/>
</dbReference>
<evidence type="ECO:0000256" key="2">
    <source>
        <dbReference type="ARBA" id="ARBA00004370"/>
    </source>
</evidence>
<dbReference type="Pfam" id="PF00672">
    <property type="entry name" value="HAMP"/>
    <property type="match status" value="1"/>
</dbReference>
<dbReference type="SUPFAM" id="SSF55874">
    <property type="entry name" value="ATPase domain of HSP90 chaperone/DNA topoisomerase II/histidine kinase"/>
    <property type="match status" value="1"/>
</dbReference>
<dbReference type="Gene3D" id="6.10.340.10">
    <property type="match status" value="1"/>
</dbReference>
<evidence type="ECO:0000256" key="11">
    <source>
        <dbReference type="SAM" id="Phobius"/>
    </source>
</evidence>
<keyword evidence="4" id="KW-0597">Phosphoprotein</keyword>
<comment type="catalytic activity">
    <reaction evidence="1">
        <text>ATP + protein L-histidine = ADP + protein N-phospho-L-histidine.</text>
        <dbReference type="EC" id="2.7.13.3"/>
    </reaction>
</comment>
<dbReference type="Gene3D" id="3.30.450.20">
    <property type="entry name" value="PAS domain"/>
    <property type="match status" value="1"/>
</dbReference>
<dbReference type="InterPro" id="IPR003660">
    <property type="entry name" value="HAMP_dom"/>
</dbReference>
<keyword evidence="9" id="KW-0902">Two-component regulatory system</keyword>
<comment type="caution">
    <text evidence="14">The sequence shown here is derived from an EMBL/GenBank/DDBJ whole genome shotgun (WGS) entry which is preliminary data.</text>
</comment>
<dbReference type="PANTHER" id="PTHR43065">
    <property type="entry name" value="SENSOR HISTIDINE KINASE"/>
    <property type="match status" value="1"/>
</dbReference>
<dbReference type="PRINTS" id="PR00344">
    <property type="entry name" value="BCTRLSENSOR"/>
</dbReference>
<comment type="subcellular location">
    <subcellularLocation>
        <location evidence="2">Membrane</location>
    </subcellularLocation>
</comment>
<evidence type="ECO:0000256" key="6">
    <source>
        <dbReference type="ARBA" id="ARBA00022741"/>
    </source>
</evidence>
<evidence type="ECO:0000256" key="3">
    <source>
        <dbReference type="ARBA" id="ARBA00012438"/>
    </source>
</evidence>
<dbReference type="GO" id="GO:0005524">
    <property type="term" value="F:ATP binding"/>
    <property type="evidence" value="ECO:0007669"/>
    <property type="project" value="UniProtKB-KW"/>
</dbReference>
<dbReference type="InterPro" id="IPR000014">
    <property type="entry name" value="PAS"/>
</dbReference>